<dbReference type="Proteomes" id="UP000318582">
    <property type="component" value="Unassembled WGS sequence"/>
</dbReference>
<evidence type="ECO:0000313" key="12">
    <source>
        <dbReference type="EMBL" id="TPX56280.1"/>
    </source>
</evidence>
<keyword evidence="3 10" id="KW-0349">Heme</keyword>
<comment type="subcellular location">
    <subcellularLocation>
        <location evidence="1 10">Mitochondrion inner membrane</location>
    </subcellularLocation>
</comment>
<evidence type="ECO:0000256" key="4">
    <source>
        <dbReference type="ARBA" id="ARBA00022723"/>
    </source>
</evidence>
<evidence type="ECO:0000256" key="5">
    <source>
        <dbReference type="ARBA" id="ARBA00022792"/>
    </source>
</evidence>
<comment type="catalytic activity">
    <reaction evidence="10">
        <text>holo-[cytochrome c] = apo-[cytochrome c] + heme b</text>
        <dbReference type="Rhea" id="RHEA:22648"/>
        <dbReference type="Rhea" id="RHEA-COMP:10725"/>
        <dbReference type="Rhea" id="RHEA-COMP:10726"/>
        <dbReference type="ChEBI" id="CHEBI:29950"/>
        <dbReference type="ChEBI" id="CHEBI:60344"/>
        <dbReference type="ChEBI" id="CHEBI:83739"/>
        <dbReference type="EC" id="4.4.1.17"/>
    </reaction>
</comment>
<dbReference type="EC" id="4.4.1.17" evidence="10"/>
<dbReference type="PANTHER" id="PTHR12743">
    <property type="entry name" value="CYTOCHROME C1 HEME LYASE"/>
    <property type="match status" value="1"/>
</dbReference>
<dbReference type="PROSITE" id="PS00822">
    <property type="entry name" value="CYTO_HEME_LYASE_2"/>
    <property type="match status" value="1"/>
</dbReference>
<evidence type="ECO:0000256" key="6">
    <source>
        <dbReference type="ARBA" id="ARBA00023004"/>
    </source>
</evidence>
<protein>
    <recommendedName>
        <fullName evidence="10">Holocytochrome c-type synthase</fullName>
        <ecNumber evidence="10">4.4.1.17</ecNumber>
    </recommendedName>
</protein>
<proteinExistence type="inferred from homology"/>
<dbReference type="GO" id="GO:0004408">
    <property type="term" value="F:holocytochrome-c synthase activity"/>
    <property type="evidence" value="ECO:0007669"/>
    <property type="project" value="UniProtKB-EC"/>
</dbReference>
<feature type="compositionally biased region" description="Low complexity" evidence="11">
    <location>
        <begin position="21"/>
        <end position="41"/>
    </location>
</feature>
<dbReference type="GO" id="GO:0046872">
    <property type="term" value="F:metal ion binding"/>
    <property type="evidence" value="ECO:0007669"/>
    <property type="project" value="UniProtKB-KW"/>
</dbReference>
<dbReference type="GO" id="GO:0005743">
    <property type="term" value="C:mitochondrial inner membrane"/>
    <property type="evidence" value="ECO:0007669"/>
    <property type="project" value="UniProtKB-SubCell"/>
</dbReference>
<feature type="compositionally biased region" description="Basic and acidic residues" evidence="11">
    <location>
        <begin position="97"/>
        <end position="108"/>
    </location>
</feature>
<keyword evidence="7 10" id="KW-0496">Mitochondrion</keyword>
<keyword evidence="5 10" id="KW-0999">Mitochondrion inner membrane</keyword>
<reference evidence="12 13" key="1">
    <citation type="journal article" date="2019" name="Sci. Rep.">
        <title>Comparative genomics of chytrid fungi reveal insights into the obligate biotrophic and pathogenic lifestyle of Synchytrium endobioticum.</title>
        <authorList>
            <person name="van de Vossenberg B.T.L.H."/>
            <person name="Warris S."/>
            <person name="Nguyen H.D.T."/>
            <person name="van Gent-Pelzer M.P.E."/>
            <person name="Joly D.L."/>
            <person name="van de Geest H.C."/>
            <person name="Bonants P.J.M."/>
            <person name="Smith D.S."/>
            <person name="Levesque C.A."/>
            <person name="van der Lee T.A.J."/>
        </authorList>
    </citation>
    <scope>NUCLEOTIDE SEQUENCE [LARGE SCALE GENOMIC DNA]</scope>
    <source>
        <strain evidence="12 13">CBS 809.83</strain>
    </source>
</reference>
<keyword evidence="9 10" id="KW-0456">Lyase</keyword>
<accession>A0A507DZN5</accession>
<dbReference type="Pfam" id="PF01265">
    <property type="entry name" value="Cyto_heme_lyase"/>
    <property type="match status" value="1"/>
</dbReference>
<keyword evidence="8 10" id="KW-0472">Membrane</keyword>
<organism evidence="12 13">
    <name type="scientific">Powellomyces hirtus</name>
    <dbReference type="NCBI Taxonomy" id="109895"/>
    <lineage>
        <taxon>Eukaryota</taxon>
        <taxon>Fungi</taxon>
        <taxon>Fungi incertae sedis</taxon>
        <taxon>Chytridiomycota</taxon>
        <taxon>Chytridiomycota incertae sedis</taxon>
        <taxon>Chytridiomycetes</taxon>
        <taxon>Spizellomycetales</taxon>
        <taxon>Powellomycetaceae</taxon>
        <taxon>Powellomyces</taxon>
    </lineage>
</organism>
<dbReference type="AlphaFoldDB" id="A0A507DZN5"/>
<name>A0A507DZN5_9FUNG</name>
<evidence type="ECO:0000313" key="13">
    <source>
        <dbReference type="Proteomes" id="UP000318582"/>
    </source>
</evidence>
<feature type="region of interest" description="Disordered" evidence="11">
    <location>
        <begin position="1"/>
        <end position="110"/>
    </location>
</feature>
<evidence type="ECO:0000256" key="9">
    <source>
        <dbReference type="ARBA" id="ARBA00023239"/>
    </source>
</evidence>
<evidence type="ECO:0000256" key="3">
    <source>
        <dbReference type="ARBA" id="ARBA00022617"/>
    </source>
</evidence>
<gene>
    <name evidence="12" type="ORF">PhCBS80983_g04671</name>
</gene>
<comment type="function">
    <text evidence="10">Lyase that catalyzes the covalent linking of the heme group to the cytochrome C apoprotein to produce the mature functional cytochrome.</text>
</comment>
<keyword evidence="4 10" id="KW-0479">Metal-binding</keyword>
<keyword evidence="13" id="KW-1185">Reference proteome</keyword>
<feature type="compositionally biased region" description="Polar residues" evidence="11">
    <location>
        <begin position="1"/>
        <end position="12"/>
    </location>
</feature>
<keyword evidence="6 10" id="KW-0408">Iron</keyword>
<evidence type="ECO:0000256" key="1">
    <source>
        <dbReference type="ARBA" id="ARBA00004273"/>
    </source>
</evidence>
<evidence type="ECO:0000256" key="10">
    <source>
        <dbReference type="RuleBase" id="RU363130"/>
    </source>
</evidence>
<evidence type="ECO:0000256" key="7">
    <source>
        <dbReference type="ARBA" id="ARBA00023128"/>
    </source>
</evidence>
<dbReference type="STRING" id="109895.A0A507DZN5"/>
<sequence>MFGKQQSQTIPSPTGCPVDHTAVPPSTAPASSSAAESCPVPHDQRQHAKPPHPIPNSNPLSSLAAESCPYSAERQEQELVAESNNMPPLSQKPASGQKEDLSVEREKSSIPMGGKFDGKVWVYPSEQMFFNAMRRKNWSPDERDMSVVVPIHNAVNEQCWHKIKQWEDMHAATCGTPKLLKFQGKPRDYTPKARMRQLMGYSLPFDRHDWTVDRCGKKVEYVIDFYSGGREGKAEGEVSFFLDVRPKMSFEGVVDRLKMWWNTGEGIW</sequence>
<dbReference type="EMBL" id="QEAQ01000080">
    <property type="protein sequence ID" value="TPX56280.1"/>
    <property type="molecule type" value="Genomic_DNA"/>
</dbReference>
<evidence type="ECO:0000256" key="2">
    <source>
        <dbReference type="ARBA" id="ARBA00007255"/>
    </source>
</evidence>
<feature type="compositionally biased region" description="Polar residues" evidence="11">
    <location>
        <begin position="82"/>
        <end position="94"/>
    </location>
</feature>
<evidence type="ECO:0000256" key="11">
    <source>
        <dbReference type="SAM" id="MobiDB-lite"/>
    </source>
</evidence>
<dbReference type="PANTHER" id="PTHR12743:SF0">
    <property type="entry name" value="HOLOCYTOCHROME C-TYPE SYNTHASE"/>
    <property type="match status" value="1"/>
</dbReference>
<comment type="similarity">
    <text evidence="2 10">Belongs to the cytochrome c-type heme lyase family.</text>
</comment>
<dbReference type="InterPro" id="IPR000511">
    <property type="entry name" value="Holocyt_c/c1_synthase"/>
</dbReference>
<evidence type="ECO:0000256" key="8">
    <source>
        <dbReference type="ARBA" id="ARBA00023136"/>
    </source>
</evidence>
<comment type="caution">
    <text evidence="12">The sequence shown here is derived from an EMBL/GenBank/DDBJ whole genome shotgun (WGS) entry which is preliminary data.</text>
</comment>